<evidence type="ECO:0000313" key="1">
    <source>
        <dbReference type="EMBL" id="OEK52671.1"/>
    </source>
</evidence>
<dbReference type="EMBL" id="LNPX01000048">
    <property type="protein sequence ID" value="OEK52671.1"/>
    <property type="molecule type" value="Genomic_DNA"/>
</dbReference>
<name>A0AAP7IC37_9STAP</name>
<accession>A0AAP7IC37</accession>
<protein>
    <submittedName>
        <fullName evidence="1">Uncharacterized protein</fullName>
    </submittedName>
</protein>
<proteinExistence type="predicted"/>
<comment type="caution">
    <text evidence="1">The sequence shown here is derived from an EMBL/GenBank/DDBJ whole genome shotgun (WGS) entry which is preliminary data.</text>
</comment>
<sequence length="167" mass="19739">MENMNVNLEETKEAVNNLKSKDYSDNKQQYDETETKIIKQKDYIRNKLMPDNKQEDERIKEIASKLSSHIKVAFDEFDNVDEVIGYLTPTFQRGKVDKAYGRALLLMEENTLIEQVKVHFDDHKINAKLMDYILTELIELSNEIMPNEYSEILTIERSYFELLYSDN</sequence>
<reference evidence="2" key="1">
    <citation type="submission" date="2015-11" db="EMBL/GenBank/DDBJ databases">
        <title>Genomic diversity of Staphylococcus saprophyticus strains from urinary tract infections, animal surfaces, and fermented foods.</title>
        <authorList>
            <person name="Wolfe B.E."/>
        </authorList>
    </citation>
    <scope>NUCLEOTIDE SEQUENCE [LARGE SCALE GENOMIC DNA]</scope>
    <source>
        <strain evidence="2">738_7</strain>
    </source>
</reference>
<organism evidence="1 2">
    <name type="scientific">Staphylococcus equorum</name>
    <dbReference type="NCBI Taxonomy" id="246432"/>
    <lineage>
        <taxon>Bacteria</taxon>
        <taxon>Bacillati</taxon>
        <taxon>Bacillota</taxon>
        <taxon>Bacilli</taxon>
        <taxon>Bacillales</taxon>
        <taxon>Staphylococcaceae</taxon>
        <taxon>Staphylococcus</taxon>
    </lineage>
</organism>
<gene>
    <name evidence="1" type="ORF">ASS94_11390</name>
</gene>
<dbReference type="AlphaFoldDB" id="A0AAP7IC37"/>
<evidence type="ECO:0000313" key="2">
    <source>
        <dbReference type="Proteomes" id="UP000095464"/>
    </source>
</evidence>
<dbReference type="Proteomes" id="UP000095464">
    <property type="component" value="Unassembled WGS sequence"/>
</dbReference>